<proteinExistence type="predicted"/>
<reference evidence="2" key="1">
    <citation type="submission" date="2018-10" db="EMBL/GenBank/DDBJ databases">
        <title>FDA dAtabase for Regulatory Grade micrObial Sequences (FDA-ARGOS): Supporting development and validation of Infectious Disease Dx tests.</title>
        <authorList>
            <person name="Minogue T."/>
            <person name="Wolcott M."/>
            <person name="Wasieloski L."/>
            <person name="Aguilar W."/>
            <person name="Moore D."/>
            <person name="Tallon L."/>
            <person name="Sadzewicz L."/>
            <person name="Sengamalay N."/>
            <person name="Ott S."/>
            <person name="Godinez A."/>
            <person name="Nagaraj S."/>
            <person name="Vavikolanu K."/>
            <person name="Vyas G."/>
            <person name="Nadendla S."/>
            <person name="George J."/>
            <person name="Sichtig H."/>
        </authorList>
    </citation>
    <scope>NUCLEOTIDE SEQUENCE [LARGE SCALE GENOMIC DNA]</scope>
    <source>
        <strain evidence="2">FDAARGOS_343</strain>
    </source>
</reference>
<name>A0A553SNI5_NIACI</name>
<evidence type="ECO:0000313" key="2">
    <source>
        <dbReference type="Proteomes" id="UP000319837"/>
    </source>
</evidence>
<organism evidence="1 2">
    <name type="scientific">Niallia circulans</name>
    <name type="common">Bacillus circulans</name>
    <dbReference type="NCBI Taxonomy" id="1397"/>
    <lineage>
        <taxon>Bacteria</taxon>
        <taxon>Bacillati</taxon>
        <taxon>Bacillota</taxon>
        <taxon>Bacilli</taxon>
        <taxon>Bacillales</taxon>
        <taxon>Bacillaceae</taxon>
        <taxon>Niallia</taxon>
    </lineage>
</organism>
<accession>A0A553SNI5</accession>
<protein>
    <submittedName>
        <fullName evidence="1">Uncharacterized protein</fullName>
    </submittedName>
</protein>
<sequence length="212" mass="24550">MSFSHSKILGNNFGRRREALPRKESGEIAKVVTTAEISEILGVSKRRIQQFADDGALVRLSRGYYDLPQSINKFIEYQISKALPSDSKIDKEEEMALWTRAKKEKTQLEVQIIKGELHRSEDVKRIMNDMLIAFRQKTLSLPSKMAPQLIMVEDLQVIKDLLKNSVIELLTELKDYDPSVFYEISKDKMFLNGEDEDEDDEMSDHRVNQLRL</sequence>
<dbReference type="EMBL" id="RIBP01000004">
    <property type="protein sequence ID" value="TRZ38542.1"/>
    <property type="molecule type" value="Genomic_DNA"/>
</dbReference>
<gene>
    <name evidence="1" type="ORF">CEQ21_24475</name>
</gene>
<evidence type="ECO:0000313" key="1">
    <source>
        <dbReference type="EMBL" id="TRZ38542.1"/>
    </source>
</evidence>
<comment type="caution">
    <text evidence="1">The sequence shown here is derived from an EMBL/GenBank/DDBJ whole genome shotgun (WGS) entry which is preliminary data.</text>
</comment>
<dbReference type="AlphaFoldDB" id="A0A553SNI5"/>
<dbReference type="Proteomes" id="UP000319837">
    <property type="component" value="Unassembled WGS sequence"/>
</dbReference>